<dbReference type="EMBL" id="NBYO01000001">
    <property type="protein sequence ID" value="OXT02100.1"/>
    <property type="molecule type" value="Genomic_DNA"/>
</dbReference>
<evidence type="ECO:0000313" key="2">
    <source>
        <dbReference type="Proteomes" id="UP000215405"/>
    </source>
</evidence>
<dbReference type="InterPro" id="IPR038578">
    <property type="entry name" value="GT29-like_sf"/>
</dbReference>
<protein>
    <submittedName>
        <fullName evidence="1">Uncharacterized protein</fullName>
    </submittedName>
</protein>
<proteinExistence type="predicted"/>
<gene>
    <name evidence="1" type="ORF">B7H23_04010</name>
</gene>
<sequence>MRVPSDVPTCWPNADPFCELDTARSIAIVGNRPDDFGEGEFIDAADRIYRFNNAFGFGGQTGHRISDLVVVNYGGAMAEWLDEATLEQSPAFAAAQRIILPIHPDKDHAVVPPLTAGEWAELDGPPLTERAIRRFSHRGKRVRLLPATCFISAATAIGIEPLRRNSPAPSSGYLLVSAILERTHPDQTVTIHGFGFEGWNGHDFDAERRWFARQASAGRLIYAPSSSIER</sequence>
<organism evidence="1 2">
    <name type="scientific">Notoacmeibacter marinus</name>
    <dbReference type="NCBI Taxonomy" id="1876515"/>
    <lineage>
        <taxon>Bacteria</taxon>
        <taxon>Pseudomonadati</taxon>
        <taxon>Pseudomonadota</taxon>
        <taxon>Alphaproteobacteria</taxon>
        <taxon>Hyphomicrobiales</taxon>
        <taxon>Notoacmeibacteraceae</taxon>
        <taxon>Notoacmeibacter</taxon>
    </lineage>
</organism>
<comment type="caution">
    <text evidence="1">The sequence shown here is derived from an EMBL/GenBank/DDBJ whole genome shotgun (WGS) entry which is preliminary data.</text>
</comment>
<keyword evidence="2" id="KW-1185">Reference proteome</keyword>
<accession>A0A231V1S9</accession>
<dbReference type="Gene3D" id="3.90.1480.20">
    <property type="entry name" value="Glycosyl transferase family 29"/>
    <property type="match status" value="1"/>
</dbReference>
<dbReference type="Proteomes" id="UP000215405">
    <property type="component" value="Unassembled WGS sequence"/>
</dbReference>
<reference evidence="2" key="1">
    <citation type="journal article" date="2017" name="Int. J. Syst. Evol. Microbiol.">
        <title>Notoacmeibacter marinus gen. nov., sp. nov., isolated from the gut of a limpet and proposal of Notoacmeibacteraceae fam. nov. in the order Rhizobiales of the class Alphaproteobacteria.</title>
        <authorList>
            <person name="Huang Z."/>
            <person name="Guo F."/>
            <person name="Lai Q."/>
        </authorList>
    </citation>
    <scope>NUCLEOTIDE SEQUENCE [LARGE SCALE GENOMIC DNA]</scope>
    <source>
        <strain evidence="2">XMTR2A4</strain>
    </source>
</reference>
<dbReference type="AlphaFoldDB" id="A0A231V1S9"/>
<name>A0A231V1S9_9HYPH</name>
<dbReference type="RefSeq" id="WP_094076060.1">
    <property type="nucleotide sequence ID" value="NZ_NBYO01000001.1"/>
</dbReference>
<evidence type="ECO:0000313" key="1">
    <source>
        <dbReference type="EMBL" id="OXT02100.1"/>
    </source>
</evidence>